<dbReference type="SUPFAM" id="SSF52540">
    <property type="entry name" value="P-loop containing nucleoside triphosphate hydrolases"/>
    <property type="match status" value="1"/>
</dbReference>
<organism evidence="2 3">
    <name type="scientific">Candidatus Cryosericum odellii</name>
    <dbReference type="NCBI Taxonomy" id="2290917"/>
    <lineage>
        <taxon>Bacteria</taxon>
        <taxon>Pseudomonadati</taxon>
        <taxon>Caldisericota/Cryosericota group</taxon>
        <taxon>Candidatus Cryosericota</taxon>
        <taxon>Candidatus Cryosericia</taxon>
        <taxon>Candidatus Cryosericales</taxon>
        <taxon>Candidatus Cryosericaceae</taxon>
        <taxon>Candidatus Cryosericum</taxon>
    </lineage>
</organism>
<gene>
    <name evidence="2" type="ORF">SMC6_03255</name>
</gene>
<protein>
    <submittedName>
        <fullName evidence="2">Nucleoside kinase</fullName>
    </submittedName>
</protein>
<dbReference type="EMBL" id="QXIT01000061">
    <property type="protein sequence ID" value="RIE08965.1"/>
    <property type="molecule type" value="Genomic_DNA"/>
</dbReference>
<dbReference type="PANTHER" id="PTHR10285">
    <property type="entry name" value="URIDINE KINASE"/>
    <property type="match status" value="1"/>
</dbReference>
<accession>A0A398D1Y6</accession>
<dbReference type="InterPro" id="IPR006083">
    <property type="entry name" value="PRK/URK"/>
</dbReference>
<keyword evidence="2" id="KW-0418">Kinase</keyword>
<comment type="caution">
    <text evidence="2">The sequence shown here is derived from an EMBL/GenBank/DDBJ whole genome shotgun (WGS) entry which is preliminary data.</text>
</comment>
<dbReference type="Gene3D" id="3.30.980.10">
    <property type="entry name" value="Threonyl-trna Synthetase, Chain A, domain 2"/>
    <property type="match status" value="1"/>
</dbReference>
<dbReference type="Pfam" id="PF00485">
    <property type="entry name" value="PRK"/>
    <property type="match status" value="1"/>
</dbReference>
<sequence>MATEMIRLHIEETGEDVLYPRGVRLDSLAKDYATYHTSRIMAARVNNDIRELFKTLKHDATVRFIDMTMEDGARIYQRGLVFILYAAARDLFPDRRLRVLHSLGQGLFCDFREMRVTDDEIAQIKQRMHELIDQDLEYQKQELYKWDALQLLENLGMHDKAELLRYRSKSTVNIYYLGKHPNYFYGFMPHSTGDTPLFDLIPYRTGMVLVFPGITSPTALPDYVPQAKLADIFDEAEEWGRIIRVETAGDLNDVVAGGGTRELIMVSEMLHEKKIAQLADRVTASGAHLVLIAGPSSSGKTTFSKRLALQLRVNGFDPHAISLDDYFVDRDKTPRDAEGQPDFECLESLNTAGFNDDLNRILAGETVTRPKYSFKTGTSSEAGDTIVPNDRTILVVEGIHGLNPLLTSQIPDTAKYRIYVSALTFLNLDADNRIPTTDVRILRRMVRDHKFRGYSALQTLQIWHSVRMGEEQHIFPFQENADAMFNSSLVYELAFLKNYAMQLLLQIDNTVPEYSEARRLIRFLDYFLPVMDIDVIPSTSIIREFIGNSYFNY</sequence>
<reference evidence="2 3" key="1">
    <citation type="submission" date="2018-09" db="EMBL/GenBank/DDBJ databases">
        <title>Discovery and Ecogenomic Context for Candidatus Cryosericales, a Global Caldiserica Order Active in Thawing Permafrost.</title>
        <authorList>
            <person name="Martinez M.A."/>
            <person name="Woodcroft B.J."/>
            <person name="Ignacio Espinoza J.C."/>
            <person name="Zayed A."/>
            <person name="Singleton C.M."/>
            <person name="Boyd J."/>
            <person name="Li Y.-F."/>
            <person name="Purvine S."/>
            <person name="Maughan H."/>
            <person name="Hodgkins S.B."/>
            <person name="Anderson D."/>
            <person name="Sederholm M."/>
            <person name="Temperton B."/>
            <person name="Saleska S.R."/>
            <person name="Tyson G.W."/>
            <person name="Rich V.I."/>
        </authorList>
    </citation>
    <scope>NUCLEOTIDE SEQUENCE [LARGE SCALE GENOMIC DNA]</scope>
    <source>
        <strain evidence="2 3">SMC6</strain>
    </source>
</reference>
<dbReference type="SUPFAM" id="SSF55186">
    <property type="entry name" value="ThrRS/AlaRS common domain"/>
    <property type="match status" value="1"/>
</dbReference>
<dbReference type="Gene3D" id="3.40.50.300">
    <property type="entry name" value="P-loop containing nucleotide triphosphate hydrolases"/>
    <property type="match status" value="1"/>
</dbReference>
<evidence type="ECO:0000259" key="1">
    <source>
        <dbReference type="Pfam" id="PF00485"/>
    </source>
</evidence>
<dbReference type="Proteomes" id="UP000266260">
    <property type="component" value="Unassembled WGS sequence"/>
</dbReference>
<dbReference type="AlphaFoldDB" id="A0A398D1Y6"/>
<dbReference type="RefSeq" id="WP_119175502.1">
    <property type="nucleotide sequence ID" value="NZ_QXIT01000061.1"/>
</dbReference>
<dbReference type="CDD" id="cd02028">
    <property type="entry name" value="UMPK_like"/>
    <property type="match status" value="1"/>
</dbReference>
<evidence type="ECO:0000313" key="2">
    <source>
        <dbReference type="EMBL" id="RIE08965.1"/>
    </source>
</evidence>
<feature type="domain" description="Phosphoribulokinase/uridine kinase" evidence="1">
    <location>
        <begin position="292"/>
        <end position="487"/>
    </location>
</feature>
<keyword evidence="3" id="KW-1185">Reference proteome</keyword>
<keyword evidence="2" id="KW-0808">Transferase</keyword>
<dbReference type="InterPro" id="IPR027417">
    <property type="entry name" value="P-loop_NTPase"/>
</dbReference>
<dbReference type="GO" id="GO:0016301">
    <property type="term" value="F:kinase activity"/>
    <property type="evidence" value="ECO:0007669"/>
    <property type="project" value="UniProtKB-KW"/>
</dbReference>
<dbReference type="InterPro" id="IPR018163">
    <property type="entry name" value="Thr/Ala-tRNA-synth_IIc_edit"/>
</dbReference>
<proteinExistence type="predicted"/>
<name>A0A398D1Y6_9BACT</name>
<dbReference type="GO" id="GO:0005524">
    <property type="term" value="F:ATP binding"/>
    <property type="evidence" value="ECO:0007669"/>
    <property type="project" value="InterPro"/>
</dbReference>
<evidence type="ECO:0000313" key="3">
    <source>
        <dbReference type="Proteomes" id="UP000266260"/>
    </source>
</evidence>